<gene>
    <name evidence="2" type="ORF">Q4Q35_05240</name>
</gene>
<sequence>MKKTTKFIAVIALITLMFTGCSEVKDSIDSIKCLDELLKYYDYEGDLTCSEQISELQSLRNACPDTDEDGSIQELIDLTLAYCED</sequence>
<accession>A0ABT8W7Z1</accession>
<dbReference type="EMBL" id="JAUOEK010000068">
    <property type="protein sequence ID" value="MDO5969206.1"/>
    <property type="molecule type" value="Genomic_DNA"/>
</dbReference>
<name>A0ABT8W7Z1_9FLAO</name>
<dbReference type="PROSITE" id="PS51257">
    <property type="entry name" value="PROKAR_LIPOPROTEIN"/>
    <property type="match status" value="1"/>
</dbReference>
<dbReference type="RefSeq" id="WP_303276893.1">
    <property type="nucleotide sequence ID" value="NZ_JAUOEK010000068.1"/>
</dbReference>
<protein>
    <recommendedName>
        <fullName evidence="4">Lipoprotein</fullName>
    </recommendedName>
</protein>
<feature type="chain" id="PRO_5047021110" description="Lipoprotein" evidence="1">
    <location>
        <begin position="23"/>
        <end position="85"/>
    </location>
</feature>
<reference evidence="2" key="1">
    <citation type="submission" date="2023-07" db="EMBL/GenBank/DDBJ databases">
        <title>Two novel species in the genus Flavivirga.</title>
        <authorList>
            <person name="Kwon K."/>
        </authorList>
    </citation>
    <scope>NUCLEOTIDE SEQUENCE</scope>
    <source>
        <strain evidence="2">KCTC 52353</strain>
    </source>
</reference>
<evidence type="ECO:0000313" key="2">
    <source>
        <dbReference type="EMBL" id="MDO5969206.1"/>
    </source>
</evidence>
<keyword evidence="1" id="KW-0732">Signal</keyword>
<keyword evidence="3" id="KW-1185">Reference proteome</keyword>
<dbReference type="Proteomes" id="UP001176883">
    <property type="component" value="Unassembled WGS sequence"/>
</dbReference>
<organism evidence="2 3">
    <name type="scientific">Flavivirga aquimarina</name>
    <dbReference type="NCBI Taxonomy" id="2027862"/>
    <lineage>
        <taxon>Bacteria</taxon>
        <taxon>Pseudomonadati</taxon>
        <taxon>Bacteroidota</taxon>
        <taxon>Flavobacteriia</taxon>
        <taxon>Flavobacteriales</taxon>
        <taxon>Flavobacteriaceae</taxon>
        <taxon>Flavivirga</taxon>
    </lineage>
</organism>
<evidence type="ECO:0000313" key="3">
    <source>
        <dbReference type="Proteomes" id="UP001176883"/>
    </source>
</evidence>
<proteinExistence type="predicted"/>
<evidence type="ECO:0000256" key="1">
    <source>
        <dbReference type="SAM" id="SignalP"/>
    </source>
</evidence>
<evidence type="ECO:0008006" key="4">
    <source>
        <dbReference type="Google" id="ProtNLM"/>
    </source>
</evidence>
<comment type="caution">
    <text evidence="2">The sequence shown here is derived from an EMBL/GenBank/DDBJ whole genome shotgun (WGS) entry which is preliminary data.</text>
</comment>
<feature type="signal peptide" evidence="1">
    <location>
        <begin position="1"/>
        <end position="22"/>
    </location>
</feature>